<dbReference type="PROSITE" id="PS00435">
    <property type="entry name" value="PEROXIDASE_1"/>
    <property type="match status" value="1"/>
</dbReference>
<dbReference type="Gramene" id="EFJ24596">
    <property type="protein sequence ID" value="EFJ24596"/>
    <property type="gene ID" value="SELMODRAFT_414521"/>
</dbReference>
<dbReference type="Gene3D" id="1.10.520.10">
    <property type="match status" value="1"/>
</dbReference>
<evidence type="ECO:0000256" key="1">
    <source>
        <dbReference type="ARBA" id="ARBA00000189"/>
    </source>
</evidence>
<feature type="binding site" evidence="12">
    <location>
        <position position="73"/>
    </location>
    <ligand>
        <name>Ca(2+)</name>
        <dbReference type="ChEBI" id="CHEBI:29108"/>
        <label>1</label>
    </ligand>
</feature>
<feature type="binding site" evidence="11">
    <location>
        <position position="159"/>
    </location>
    <ligand>
        <name>substrate</name>
    </ligand>
</feature>
<comment type="similarity">
    <text evidence="15">Belongs to the peroxidase family. Classical plant (class III) peroxidase subfamily.</text>
</comment>
<dbReference type="GO" id="GO:0005576">
    <property type="term" value="C:extracellular region"/>
    <property type="evidence" value="ECO:0007669"/>
    <property type="project" value="UniProtKB-SubCell"/>
</dbReference>
<dbReference type="SUPFAM" id="SSF48113">
    <property type="entry name" value="Heme-dependent peroxidases"/>
    <property type="match status" value="1"/>
</dbReference>
<dbReference type="GO" id="GO:0004601">
    <property type="term" value="F:peroxidase activity"/>
    <property type="evidence" value="ECO:0000318"/>
    <property type="project" value="GO_Central"/>
</dbReference>
<gene>
    <name evidence="17" type="ORF">SELMODRAFT_414521</name>
</gene>
<dbReference type="FunFam" id="1.10.420.10:FF:000001">
    <property type="entry name" value="Peroxidase"/>
    <property type="match status" value="1"/>
</dbReference>
<dbReference type="InterPro" id="IPR002016">
    <property type="entry name" value="Haem_peroxidase"/>
</dbReference>
<feature type="active site" description="Proton acceptor" evidence="10">
    <location>
        <position position="65"/>
    </location>
</feature>
<keyword evidence="9 14" id="KW-1015">Disulfide bond</keyword>
<dbReference type="InParanoid" id="D8RT12"/>
<comment type="cofactor">
    <cofactor evidence="12 15">
        <name>heme b</name>
        <dbReference type="ChEBI" id="CHEBI:60344"/>
    </cofactor>
    <text evidence="12 15">Binds 1 heme b (iron(II)-protoporphyrin IX) group per subunit.</text>
</comment>
<evidence type="ECO:0000256" key="9">
    <source>
        <dbReference type="ARBA" id="ARBA00023157"/>
    </source>
</evidence>
<dbReference type="PANTHER" id="PTHR31388:SF5">
    <property type="entry name" value="PEROXIDASE"/>
    <property type="match status" value="1"/>
</dbReference>
<feature type="disulfide bond" evidence="14">
    <location>
        <begin position="34"/>
        <end position="111"/>
    </location>
</feature>
<comment type="similarity">
    <text evidence="2">Belongs to the peroxidase family. Ascorbate peroxidase subfamily.</text>
</comment>
<feature type="binding site" evidence="12">
    <location>
        <position position="243"/>
    </location>
    <ligand>
        <name>Ca(2+)</name>
        <dbReference type="ChEBI" id="CHEBI:29108"/>
        <label>2</label>
    </ligand>
</feature>
<dbReference type="FunFam" id="1.10.520.10:FF:000009">
    <property type="entry name" value="Peroxidase"/>
    <property type="match status" value="1"/>
</dbReference>
<comment type="function">
    <text evidence="15">Removal of H(2)O(2), oxidation of toxic reductants, biosynthesis and degradation of lignin, suberization, auxin catabolism, response to environmental stresses such as wounding, pathogen attack and oxidative stress.</text>
</comment>
<feature type="binding site" evidence="12">
    <location>
        <position position="66"/>
    </location>
    <ligand>
        <name>Ca(2+)</name>
        <dbReference type="ChEBI" id="CHEBI:29108"/>
        <label>1</label>
    </ligand>
</feature>
<keyword evidence="3 15" id="KW-0575">Peroxidase</keyword>
<name>D8RT12_SELML</name>
<feature type="chain" id="PRO_5005127288" description="Peroxidase" evidence="15">
    <location>
        <begin position="24"/>
        <end position="322"/>
    </location>
</feature>
<dbReference type="EMBL" id="GL377589">
    <property type="protein sequence ID" value="EFJ24596.1"/>
    <property type="molecule type" value="Genomic_DNA"/>
</dbReference>
<proteinExistence type="inferred from homology"/>
<keyword evidence="18" id="KW-1185">Reference proteome</keyword>
<evidence type="ECO:0000256" key="10">
    <source>
        <dbReference type="PIRSR" id="PIRSR600823-1"/>
    </source>
</evidence>
<dbReference type="Gene3D" id="1.10.420.10">
    <property type="entry name" value="Peroxidase, domain 2"/>
    <property type="match status" value="1"/>
</dbReference>
<evidence type="ECO:0000256" key="3">
    <source>
        <dbReference type="ARBA" id="ARBA00022559"/>
    </source>
</evidence>
<evidence type="ECO:0000313" key="17">
    <source>
        <dbReference type="EMBL" id="EFJ24596.1"/>
    </source>
</evidence>
<evidence type="ECO:0000259" key="16">
    <source>
        <dbReference type="PROSITE" id="PS50873"/>
    </source>
</evidence>
<dbReference type="CDD" id="cd00693">
    <property type="entry name" value="secretory_peroxidase"/>
    <property type="match status" value="1"/>
</dbReference>
<keyword evidence="15" id="KW-0376">Hydrogen peroxide</keyword>
<comment type="subcellular location">
    <subcellularLocation>
        <location evidence="15">Secreted</location>
    </subcellularLocation>
</comment>
<protein>
    <recommendedName>
        <fullName evidence="15">Peroxidase</fullName>
        <ecNumber evidence="15">1.11.1.7</ecNumber>
    </recommendedName>
</protein>
<dbReference type="Proteomes" id="UP000001514">
    <property type="component" value="Unassembled WGS sequence"/>
</dbReference>
<feature type="binding site" evidence="12">
    <location>
        <position position="248"/>
    </location>
    <ligand>
        <name>Ca(2+)</name>
        <dbReference type="ChEBI" id="CHEBI:29108"/>
        <label>2</label>
    </ligand>
</feature>
<dbReference type="STRING" id="88036.D8RT12"/>
<keyword evidence="5 12" id="KW-0479">Metal-binding</keyword>
<organism evidence="18">
    <name type="scientific">Selaginella moellendorffii</name>
    <name type="common">Spikemoss</name>
    <dbReference type="NCBI Taxonomy" id="88036"/>
    <lineage>
        <taxon>Eukaryota</taxon>
        <taxon>Viridiplantae</taxon>
        <taxon>Streptophyta</taxon>
        <taxon>Embryophyta</taxon>
        <taxon>Tracheophyta</taxon>
        <taxon>Lycopodiopsida</taxon>
        <taxon>Selaginellales</taxon>
        <taxon>Selaginellaceae</taxon>
        <taxon>Selaginella</taxon>
    </lineage>
</organism>
<dbReference type="InterPro" id="IPR019793">
    <property type="entry name" value="Peroxidases_heam-ligand_BS"/>
</dbReference>
<evidence type="ECO:0000256" key="2">
    <source>
        <dbReference type="ARBA" id="ARBA00006873"/>
    </source>
</evidence>
<keyword evidence="7 15" id="KW-0560">Oxidoreductase</keyword>
<evidence type="ECO:0000256" key="7">
    <source>
        <dbReference type="ARBA" id="ARBA00023002"/>
    </source>
</evidence>
<dbReference type="EC" id="1.11.1.7" evidence="15"/>
<feature type="binding site" evidence="12">
    <location>
        <position position="84"/>
    </location>
    <ligand>
        <name>Ca(2+)</name>
        <dbReference type="ChEBI" id="CHEBI:29108"/>
        <label>1</label>
    </ligand>
</feature>
<dbReference type="PRINTS" id="PR00461">
    <property type="entry name" value="PLPEROXIDASE"/>
</dbReference>
<keyword evidence="15" id="KW-0732">Signal</keyword>
<evidence type="ECO:0000256" key="5">
    <source>
        <dbReference type="ARBA" id="ARBA00022723"/>
    </source>
</evidence>
<evidence type="ECO:0000256" key="6">
    <source>
        <dbReference type="ARBA" id="ARBA00022837"/>
    </source>
</evidence>
<feature type="domain" description="Plant heme peroxidase family profile" evidence="16">
    <location>
        <begin position="24"/>
        <end position="322"/>
    </location>
</feature>
<dbReference type="PANTHER" id="PTHR31388">
    <property type="entry name" value="PEROXIDASE 72-RELATED"/>
    <property type="match status" value="1"/>
</dbReference>
<dbReference type="InterPro" id="IPR033905">
    <property type="entry name" value="Secretory_peroxidase"/>
</dbReference>
<comment type="cofactor">
    <cofactor evidence="12 15">
        <name>Ca(2+)</name>
        <dbReference type="ChEBI" id="CHEBI:29108"/>
    </cofactor>
    <text evidence="12 15">Binds 2 calcium ions per subunit.</text>
</comment>
<comment type="catalytic activity">
    <reaction evidence="1 15">
        <text>2 a phenolic donor + H2O2 = 2 a phenolic radical donor + 2 H2O</text>
        <dbReference type="Rhea" id="RHEA:56136"/>
        <dbReference type="ChEBI" id="CHEBI:15377"/>
        <dbReference type="ChEBI" id="CHEBI:16240"/>
        <dbReference type="ChEBI" id="CHEBI:139520"/>
        <dbReference type="ChEBI" id="CHEBI:139521"/>
        <dbReference type="EC" id="1.11.1.7"/>
    </reaction>
</comment>
<evidence type="ECO:0000256" key="15">
    <source>
        <dbReference type="RuleBase" id="RU362060"/>
    </source>
</evidence>
<evidence type="ECO:0000256" key="11">
    <source>
        <dbReference type="PIRSR" id="PIRSR600823-2"/>
    </source>
</evidence>
<feature type="binding site" evidence="12">
    <location>
        <position position="190"/>
    </location>
    <ligand>
        <name>Ca(2+)</name>
        <dbReference type="ChEBI" id="CHEBI:29108"/>
        <label>2</label>
    </ligand>
</feature>
<dbReference type="GO" id="GO:0046872">
    <property type="term" value="F:metal ion binding"/>
    <property type="evidence" value="ECO:0007669"/>
    <property type="project" value="UniProtKB-UniRule"/>
</dbReference>
<dbReference type="PROSITE" id="PS50873">
    <property type="entry name" value="PEROXIDASE_4"/>
    <property type="match status" value="1"/>
</dbReference>
<dbReference type="GO" id="GO:0020037">
    <property type="term" value="F:heme binding"/>
    <property type="evidence" value="ECO:0007669"/>
    <property type="project" value="UniProtKB-UniRule"/>
</dbReference>
<feature type="binding site" evidence="12">
    <location>
        <position position="69"/>
    </location>
    <ligand>
        <name>Ca(2+)</name>
        <dbReference type="ChEBI" id="CHEBI:29108"/>
        <label>1</label>
    </ligand>
</feature>
<evidence type="ECO:0000313" key="18">
    <source>
        <dbReference type="Proteomes" id="UP000001514"/>
    </source>
</evidence>
<dbReference type="PRINTS" id="PR00458">
    <property type="entry name" value="PEROXIDASE"/>
</dbReference>
<feature type="disulfide bond" evidence="14">
    <location>
        <begin position="196"/>
        <end position="227"/>
    </location>
</feature>
<keyword evidence="4 15" id="KW-0349">Heme</keyword>
<feature type="disulfide bond" evidence="14">
    <location>
        <begin position="117"/>
        <end position="318"/>
    </location>
</feature>
<feature type="binding site" evidence="12">
    <location>
        <position position="240"/>
    </location>
    <ligand>
        <name>Ca(2+)</name>
        <dbReference type="ChEBI" id="CHEBI:29108"/>
        <label>2</label>
    </ligand>
</feature>
<dbReference type="InterPro" id="IPR000823">
    <property type="entry name" value="Peroxidase_pln"/>
</dbReference>
<dbReference type="GO" id="GO:0042744">
    <property type="term" value="P:hydrogen peroxide catabolic process"/>
    <property type="evidence" value="ECO:0007669"/>
    <property type="project" value="UniProtKB-KW"/>
</dbReference>
<evidence type="ECO:0000256" key="12">
    <source>
        <dbReference type="PIRSR" id="PIRSR600823-3"/>
    </source>
</evidence>
<evidence type="ECO:0000256" key="14">
    <source>
        <dbReference type="PIRSR" id="PIRSR600823-5"/>
    </source>
</evidence>
<feature type="binding site" evidence="12">
    <location>
        <position position="75"/>
    </location>
    <ligand>
        <name>Ca(2+)</name>
        <dbReference type="ChEBI" id="CHEBI:29108"/>
        <label>1</label>
    </ligand>
</feature>
<feature type="binding site" evidence="12">
    <location>
        <position position="71"/>
    </location>
    <ligand>
        <name>Ca(2+)</name>
        <dbReference type="ChEBI" id="CHEBI:29108"/>
        <label>1</label>
    </ligand>
</feature>
<dbReference type="KEGG" id="smo:SELMODRAFT_414521"/>
<reference evidence="17 18" key="1">
    <citation type="journal article" date="2011" name="Science">
        <title>The Selaginella genome identifies genetic changes associated with the evolution of vascular plants.</title>
        <authorList>
            <person name="Banks J.A."/>
            <person name="Nishiyama T."/>
            <person name="Hasebe M."/>
            <person name="Bowman J.L."/>
            <person name="Gribskov M."/>
            <person name="dePamphilis C."/>
            <person name="Albert V.A."/>
            <person name="Aono N."/>
            <person name="Aoyama T."/>
            <person name="Ambrose B.A."/>
            <person name="Ashton N.W."/>
            <person name="Axtell M.J."/>
            <person name="Barker E."/>
            <person name="Barker M.S."/>
            <person name="Bennetzen J.L."/>
            <person name="Bonawitz N.D."/>
            <person name="Chapple C."/>
            <person name="Cheng C."/>
            <person name="Correa L.G."/>
            <person name="Dacre M."/>
            <person name="DeBarry J."/>
            <person name="Dreyer I."/>
            <person name="Elias M."/>
            <person name="Engstrom E.M."/>
            <person name="Estelle M."/>
            <person name="Feng L."/>
            <person name="Finet C."/>
            <person name="Floyd S.K."/>
            <person name="Frommer W.B."/>
            <person name="Fujita T."/>
            <person name="Gramzow L."/>
            <person name="Gutensohn M."/>
            <person name="Harholt J."/>
            <person name="Hattori M."/>
            <person name="Heyl A."/>
            <person name="Hirai T."/>
            <person name="Hiwatashi Y."/>
            <person name="Ishikawa M."/>
            <person name="Iwata M."/>
            <person name="Karol K.G."/>
            <person name="Koehler B."/>
            <person name="Kolukisaoglu U."/>
            <person name="Kubo M."/>
            <person name="Kurata T."/>
            <person name="Lalonde S."/>
            <person name="Li K."/>
            <person name="Li Y."/>
            <person name="Litt A."/>
            <person name="Lyons E."/>
            <person name="Manning G."/>
            <person name="Maruyama T."/>
            <person name="Michael T.P."/>
            <person name="Mikami K."/>
            <person name="Miyazaki S."/>
            <person name="Morinaga S."/>
            <person name="Murata T."/>
            <person name="Mueller-Roeber B."/>
            <person name="Nelson D.R."/>
            <person name="Obara M."/>
            <person name="Oguri Y."/>
            <person name="Olmstead R.G."/>
            <person name="Onodera N."/>
            <person name="Petersen B.L."/>
            <person name="Pils B."/>
            <person name="Prigge M."/>
            <person name="Rensing S.A."/>
            <person name="Riano-Pachon D.M."/>
            <person name="Roberts A.W."/>
            <person name="Sato Y."/>
            <person name="Scheller H.V."/>
            <person name="Schulz B."/>
            <person name="Schulz C."/>
            <person name="Shakirov E.V."/>
            <person name="Shibagaki N."/>
            <person name="Shinohara N."/>
            <person name="Shippen D.E."/>
            <person name="Soerensen I."/>
            <person name="Sotooka R."/>
            <person name="Sugimoto N."/>
            <person name="Sugita M."/>
            <person name="Sumikawa N."/>
            <person name="Tanurdzic M."/>
            <person name="Theissen G."/>
            <person name="Ulvskov P."/>
            <person name="Wakazuki S."/>
            <person name="Weng J.K."/>
            <person name="Willats W.W."/>
            <person name="Wipf D."/>
            <person name="Wolf P.G."/>
            <person name="Yang L."/>
            <person name="Zimmer A.D."/>
            <person name="Zhu Q."/>
            <person name="Mitros T."/>
            <person name="Hellsten U."/>
            <person name="Loque D."/>
            <person name="Otillar R."/>
            <person name="Salamov A."/>
            <person name="Schmutz J."/>
            <person name="Shapiro H."/>
            <person name="Lindquist E."/>
            <person name="Lucas S."/>
            <person name="Rokhsar D."/>
            <person name="Grigoriev I.V."/>
        </authorList>
    </citation>
    <scope>NUCLEOTIDE SEQUENCE [LARGE SCALE GENOMIC DNA]</scope>
</reference>
<feature type="site" description="Transition state stabilizer" evidence="13">
    <location>
        <position position="61"/>
    </location>
</feature>
<evidence type="ECO:0000256" key="4">
    <source>
        <dbReference type="ARBA" id="ARBA00022617"/>
    </source>
</evidence>
<dbReference type="OMA" id="SQIRTNC"/>
<keyword evidence="6 12" id="KW-0106">Calcium</keyword>
<dbReference type="HOGENOM" id="CLU_010543_0_1_1"/>
<dbReference type="OrthoDB" id="2113341at2759"/>
<dbReference type="InterPro" id="IPR010255">
    <property type="entry name" value="Haem_peroxidase_sf"/>
</dbReference>
<dbReference type="GO" id="GO:0006979">
    <property type="term" value="P:response to oxidative stress"/>
    <property type="evidence" value="ECO:0007669"/>
    <property type="project" value="UniProtKB-UniRule"/>
</dbReference>
<keyword evidence="8 12" id="KW-0408">Iron</keyword>
<keyword evidence="15" id="KW-0964">Secreted</keyword>
<dbReference type="AlphaFoldDB" id="D8RT12"/>
<dbReference type="Pfam" id="PF00141">
    <property type="entry name" value="peroxidase"/>
    <property type="match status" value="1"/>
</dbReference>
<feature type="disulfide bond" evidence="14">
    <location>
        <begin position="67"/>
        <end position="72"/>
    </location>
</feature>
<dbReference type="GO" id="GO:0009505">
    <property type="term" value="C:plant-type cell wall"/>
    <property type="evidence" value="ECO:0000318"/>
    <property type="project" value="GO_Central"/>
</dbReference>
<feature type="signal peptide" evidence="15">
    <location>
        <begin position="1"/>
        <end position="23"/>
    </location>
</feature>
<accession>D8RT12</accession>
<sequence length="322" mass="35096">MASSIVSMISIFLLFAMSGHALASLSPTFYSSTCPNLTGIVRAAVQQVVASEPRMCASLVRLFFHDCHVNGCDASIMLNGSNNEQFAFPNINSLRGYNVIENIKALVEAKCPNTVSCADIIVIVARECVMALNGPTWTVTFGRRDSLTANQTAANVELPPFFLNVSRLIANFQSHGLSVQDLVALSGSHTIGQGQCGNFKSRLYGPSLSSSPDYMNPYYNQSLRSQCPSSGGDSNLSPLDLQTPVVFDNKYYKNLINFSGLFHSDQTLWSGGDWTVAQLVHTYAMNQARFFQDFATGMINMGNLKPLLAPNGQIRKYCGKVN</sequence>
<evidence type="ECO:0000256" key="8">
    <source>
        <dbReference type="ARBA" id="ARBA00023004"/>
    </source>
</evidence>
<dbReference type="GO" id="GO:0140825">
    <property type="term" value="F:lactoperoxidase activity"/>
    <property type="evidence" value="ECO:0007669"/>
    <property type="project" value="UniProtKB-EC"/>
</dbReference>
<evidence type="ECO:0000256" key="13">
    <source>
        <dbReference type="PIRSR" id="PIRSR600823-4"/>
    </source>
</evidence>
<feature type="binding site" description="axial binding residue" evidence="12">
    <location>
        <position position="189"/>
    </location>
    <ligand>
        <name>heme b</name>
        <dbReference type="ChEBI" id="CHEBI:60344"/>
    </ligand>
    <ligandPart>
        <name>Fe</name>
        <dbReference type="ChEBI" id="CHEBI:18248"/>
    </ligandPart>
</feature>